<evidence type="ECO:0000256" key="3">
    <source>
        <dbReference type="ARBA" id="ARBA00012604"/>
    </source>
</evidence>
<dbReference type="GO" id="GO:0004783">
    <property type="term" value="F:sulfite reductase (NADPH) activity"/>
    <property type="evidence" value="ECO:0007669"/>
    <property type="project" value="UniProtKB-EC"/>
</dbReference>
<reference evidence="13 14" key="1">
    <citation type="submission" date="2013-09" db="EMBL/GenBank/DDBJ databases">
        <authorList>
            <person name="Zeng Z."/>
            <person name="Chen C."/>
        </authorList>
    </citation>
    <scope>NUCLEOTIDE SEQUENCE [LARGE SCALE GENOMIC DNA]</scope>
    <source>
        <strain evidence="13 14">F44-8</strain>
    </source>
</reference>
<evidence type="ECO:0000313" key="14">
    <source>
        <dbReference type="Proteomes" id="UP000030129"/>
    </source>
</evidence>
<keyword evidence="6" id="KW-0274">FAD</keyword>
<dbReference type="SUPFAM" id="SSF52218">
    <property type="entry name" value="Flavoproteins"/>
    <property type="match status" value="1"/>
</dbReference>
<dbReference type="AlphaFoldDB" id="A0A0A2LJ59"/>
<dbReference type="eggNOG" id="COG0369">
    <property type="taxonomic scope" value="Bacteria"/>
</dbReference>
<accession>A0A0A2LJ59</accession>
<comment type="cofactor">
    <cofactor evidence="1">
        <name>FMN</name>
        <dbReference type="ChEBI" id="CHEBI:58210"/>
    </cofactor>
</comment>
<keyword evidence="7" id="KW-0521">NADP</keyword>
<dbReference type="GO" id="GO:0010181">
    <property type="term" value="F:FMN binding"/>
    <property type="evidence" value="ECO:0007669"/>
    <property type="project" value="InterPro"/>
</dbReference>
<evidence type="ECO:0000256" key="5">
    <source>
        <dbReference type="ARBA" id="ARBA00022643"/>
    </source>
</evidence>
<dbReference type="STRING" id="1406840.Q763_11360"/>
<dbReference type="Gene3D" id="3.40.50.360">
    <property type="match status" value="1"/>
</dbReference>
<dbReference type="PANTHER" id="PTHR19384">
    <property type="entry name" value="NITRIC OXIDE SYNTHASE-RELATED"/>
    <property type="match status" value="1"/>
</dbReference>
<dbReference type="InterPro" id="IPR017938">
    <property type="entry name" value="Riboflavin_synthase-like_b-brl"/>
</dbReference>
<comment type="caution">
    <text evidence="13">The sequence shown here is derived from an EMBL/GenBank/DDBJ whole genome shotgun (WGS) entry which is preliminary data.</text>
</comment>
<dbReference type="Pfam" id="PF00667">
    <property type="entry name" value="FAD_binding_1"/>
    <property type="match status" value="1"/>
</dbReference>
<gene>
    <name evidence="13" type="ORF">Q763_11360</name>
</gene>
<keyword evidence="14" id="KW-1185">Reference proteome</keyword>
<evidence type="ECO:0000256" key="2">
    <source>
        <dbReference type="ARBA" id="ARBA00001974"/>
    </source>
</evidence>
<proteinExistence type="predicted"/>
<comment type="cofactor">
    <cofactor evidence="2">
        <name>FAD</name>
        <dbReference type="ChEBI" id="CHEBI:57692"/>
    </cofactor>
</comment>
<evidence type="ECO:0000256" key="9">
    <source>
        <dbReference type="ARBA" id="ARBA00023192"/>
    </source>
</evidence>
<evidence type="ECO:0000256" key="6">
    <source>
        <dbReference type="ARBA" id="ARBA00022827"/>
    </source>
</evidence>
<evidence type="ECO:0000259" key="12">
    <source>
        <dbReference type="PROSITE" id="PS51384"/>
    </source>
</evidence>
<dbReference type="SUPFAM" id="SSF52343">
    <property type="entry name" value="Ferredoxin reductase-like, C-terminal NADP-linked domain"/>
    <property type="match status" value="1"/>
</dbReference>
<dbReference type="PROSITE" id="PS50902">
    <property type="entry name" value="FLAVODOXIN_LIKE"/>
    <property type="match status" value="1"/>
</dbReference>
<evidence type="ECO:0000256" key="10">
    <source>
        <dbReference type="ARBA" id="ARBA00052219"/>
    </source>
</evidence>
<evidence type="ECO:0000256" key="1">
    <source>
        <dbReference type="ARBA" id="ARBA00001917"/>
    </source>
</evidence>
<dbReference type="InterPro" id="IPR001709">
    <property type="entry name" value="Flavoprot_Pyr_Nucl_cyt_Rdtase"/>
</dbReference>
<dbReference type="InterPro" id="IPR017927">
    <property type="entry name" value="FAD-bd_FR_type"/>
</dbReference>
<dbReference type="EMBL" id="JRLV01000011">
    <property type="protein sequence ID" value="KGO80247.1"/>
    <property type="molecule type" value="Genomic_DNA"/>
</dbReference>
<dbReference type="InterPro" id="IPR003097">
    <property type="entry name" value="CysJ-like_FAD-binding"/>
</dbReference>
<dbReference type="Gene3D" id="1.20.990.10">
    <property type="entry name" value="NADPH-cytochrome p450 Reductase, Chain A, domain 3"/>
    <property type="match status" value="1"/>
</dbReference>
<dbReference type="GO" id="GO:0050660">
    <property type="term" value="F:flavin adenine dinucleotide binding"/>
    <property type="evidence" value="ECO:0007669"/>
    <property type="project" value="TreeGrafter"/>
</dbReference>
<feature type="domain" description="FAD-binding FR-type" evidence="12">
    <location>
        <begin position="220"/>
        <end position="420"/>
    </location>
</feature>
<evidence type="ECO:0000313" key="13">
    <source>
        <dbReference type="EMBL" id="KGO80247.1"/>
    </source>
</evidence>
<evidence type="ECO:0000256" key="4">
    <source>
        <dbReference type="ARBA" id="ARBA00022630"/>
    </source>
</evidence>
<dbReference type="InterPro" id="IPR039261">
    <property type="entry name" value="FNR_nucleotide-bd"/>
</dbReference>
<dbReference type="InterPro" id="IPR023173">
    <property type="entry name" value="NADPH_Cyt_P450_Rdtase_alpha"/>
</dbReference>
<dbReference type="PRINTS" id="PR00369">
    <property type="entry name" value="FLAVODOXIN"/>
</dbReference>
<dbReference type="Proteomes" id="UP000030129">
    <property type="component" value="Unassembled WGS sequence"/>
</dbReference>
<dbReference type="Pfam" id="PF00258">
    <property type="entry name" value="Flavodoxin_1"/>
    <property type="match status" value="1"/>
</dbReference>
<dbReference type="PANTHER" id="PTHR19384:SF128">
    <property type="entry name" value="NADPH OXIDOREDUCTASE A"/>
    <property type="match status" value="1"/>
</dbReference>
<organism evidence="13 14">
    <name type="scientific">Flavobacterium beibuense F44-8</name>
    <dbReference type="NCBI Taxonomy" id="1406840"/>
    <lineage>
        <taxon>Bacteria</taxon>
        <taxon>Pseudomonadati</taxon>
        <taxon>Bacteroidota</taxon>
        <taxon>Flavobacteriia</taxon>
        <taxon>Flavobacteriales</taxon>
        <taxon>Flavobacteriaceae</taxon>
        <taxon>Flavobacterium</taxon>
    </lineage>
</organism>
<dbReference type="InterPro" id="IPR029039">
    <property type="entry name" value="Flavoprotein-like_sf"/>
</dbReference>
<name>A0A0A2LJ59_9FLAO</name>
<dbReference type="InterPro" id="IPR001094">
    <property type="entry name" value="Flavdoxin-like"/>
</dbReference>
<dbReference type="Gene3D" id="2.40.30.10">
    <property type="entry name" value="Translation factors"/>
    <property type="match status" value="1"/>
</dbReference>
<dbReference type="FunFam" id="3.40.50.80:FF:000001">
    <property type="entry name" value="NADPH--cytochrome P450 reductase 1"/>
    <property type="match status" value="1"/>
</dbReference>
<dbReference type="PRINTS" id="PR00371">
    <property type="entry name" value="FPNCR"/>
</dbReference>
<dbReference type="GO" id="GO:0019344">
    <property type="term" value="P:cysteine biosynthetic process"/>
    <property type="evidence" value="ECO:0007669"/>
    <property type="project" value="UniProtKB-KW"/>
</dbReference>
<sequence length="570" mass="63621">MLSENKLTLLQQLVANATDTEIIWTNGYLTGYLEAVKGTTTAPSIPALNNAEPKVTLKPTILYGTETGNSKKAASSLHAAFKKSKIQSKSTDIVQYSVSKLEKEELLLFVISTQGEGEFPLNAIAFYEELVASNIKLDNLKYAVFGLGDTSYPLFCNAAVLLNEALQEKGAESILPLVKSDVDYSEEFANWQQQLLNLLQNNSTAITVSEAPVKTTVPHKKDYKGTVSHKVILNDHGSNKQTYHIEITGDEDIIYEPGDALGIIPKNSYESVIEIIGYFTDSPDRKVTFKDKTDTLLNWLTQLNIKGLSKKTLSSIGELLGVNISYEKADLLDVLIENPVPVNIKIESLLELLLPIAPRLYSISSSAEAHEGQVHLTVNLNRFVANNKVKTGLASQYITDIPKKGEIDFYIHRNNNFRLPDADTDIIMIGPGTGIAPFRSFLAERDITGADGRNWLFFGEQHFTLDFYYQTEIQEWLNTGVLARFDGAFSRDQERKIYVQDRIRENAAEFNQWLLDGASIYICGQKAPMSLDVENTIIEVIANERSIPVEEAKQVLESLELEGKYQKDVY</sequence>
<evidence type="ECO:0000256" key="8">
    <source>
        <dbReference type="ARBA" id="ARBA00023002"/>
    </source>
</evidence>
<dbReference type="Pfam" id="PF00175">
    <property type="entry name" value="NAD_binding_1"/>
    <property type="match status" value="1"/>
</dbReference>
<keyword evidence="5" id="KW-0288">FMN</keyword>
<dbReference type="RefSeq" id="WP_035134234.1">
    <property type="nucleotide sequence ID" value="NZ_JRLV01000011.1"/>
</dbReference>
<dbReference type="PROSITE" id="PS51384">
    <property type="entry name" value="FAD_FR"/>
    <property type="match status" value="1"/>
</dbReference>
<keyword evidence="8" id="KW-0560">Oxidoreductase</keyword>
<feature type="domain" description="Flavodoxin-like" evidence="11">
    <location>
        <begin position="59"/>
        <end position="196"/>
    </location>
</feature>
<dbReference type="EC" id="1.8.1.2" evidence="3"/>
<dbReference type="InterPro" id="IPR001433">
    <property type="entry name" value="OxRdtase_FAD/NAD-bd"/>
</dbReference>
<dbReference type="InterPro" id="IPR008254">
    <property type="entry name" value="Flavodoxin/NO_synth"/>
</dbReference>
<keyword evidence="9" id="KW-0198">Cysteine biosynthesis</keyword>
<dbReference type="SUPFAM" id="SSF63380">
    <property type="entry name" value="Riboflavin synthase domain-like"/>
    <property type="match status" value="1"/>
</dbReference>
<protein>
    <recommendedName>
        <fullName evidence="3">assimilatory sulfite reductase (NADPH)</fullName>
        <ecNumber evidence="3">1.8.1.2</ecNumber>
    </recommendedName>
</protein>
<comment type="catalytic activity">
    <reaction evidence="10">
        <text>hydrogen sulfide + 3 NADP(+) + 3 H2O = sulfite + 3 NADPH + 4 H(+)</text>
        <dbReference type="Rhea" id="RHEA:13801"/>
        <dbReference type="ChEBI" id="CHEBI:15377"/>
        <dbReference type="ChEBI" id="CHEBI:15378"/>
        <dbReference type="ChEBI" id="CHEBI:17359"/>
        <dbReference type="ChEBI" id="CHEBI:29919"/>
        <dbReference type="ChEBI" id="CHEBI:57783"/>
        <dbReference type="ChEBI" id="CHEBI:58349"/>
        <dbReference type="EC" id="1.8.1.2"/>
    </reaction>
</comment>
<keyword evidence="4" id="KW-0285">Flavoprotein</keyword>
<dbReference type="Gene3D" id="3.40.50.80">
    <property type="entry name" value="Nucleotide-binding domain of ferredoxin-NADP reductase (FNR) module"/>
    <property type="match status" value="1"/>
</dbReference>
<evidence type="ECO:0000256" key="7">
    <source>
        <dbReference type="ARBA" id="ARBA00022857"/>
    </source>
</evidence>
<keyword evidence="9" id="KW-0028">Amino-acid biosynthesis</keyword>
<dbReference type="GO" id="GO:0005829">
    <property type="term" value="C:cytosol"/>
    <property type="evidence" value="ECO:0007669"/>
    <property type="project" value="TreeGrafter"/>
</dbReference>
<evidence type="ECO:0000259" key="11">
    <source>
        <dbReference type="PROSITE" id="PS50902"/>
    </source>
</evidence>